<dbReference type="HOGENOM" id="CLU_3172661_0_0_5"/>
<evidence type="ECO:0000313" key="1">
    <source>
        <dbReference type="EMBL" id="ABV75963.1"/>
    </source>
</evidence>
<proteinExistence type="predicted"/>
<dbReference type="RefSeq" id="WP_012150565.1">
    <property type="nucleotide sequence ID" value="NC_009882.1"/>
</dbReference>
<dbReference type="EMBL" id="CP000848">
    <property type="protein sequence ID" value="ABV75963.1"/>
    <property type="molecule type" value="Genomic_DNA"/>
</dbReference>
<gene>
    <name evidence="1" type="ordered locus">A1G_02010</name>
</gene>
<dbReference type="Proteomes" id="UP000006832">
    <property type="component" value="Chromosome"/>
</dbReference>
<reference evidence="2" key="1">
    <citation type="submission" date="2007-09" db="EMBL/GenBank/DDBJ databases">
        <title>Complete genome sequence of Rickettsia rickettsii.</title>
        <authorList>
            <person name="Madan A."/>
            <person name="Fahey J."/>
            <person name="Helton E."/>
            <person name="Ketteman M."/>
            <person name="Madan A."/>
            <person name="Rodrigues S."/>
            <person name="Sanchez A."/>
            <person name="Dasch G."/>
            <person name="Eremeeva M."/>
        </authorList>
    </citation>
    <scope>NUCLEOTIDE SEQUENCE [LARGE SCALE GENOMIC DNA]</scope>
    <source>
        <strain evidence="2">Sheila Smith</strain>
    </source>
</reference>
<sequence>MFSDGESTYLSPEAIKAISFEPISSYYYSDGEYIPWGGGNVPMLGKG</sequence>
<dbReference type="AlphaFoldDB" id="A0A0H3AXK2"/>
<organism evidence="1 2">
    <name type="scientific">Rickettsia rickettsii (strain Sheila Smith)</name>
    <dbReference type="NCBI Taxonomy" id="392021"/>
    <lineage>
        <taxon>Bacteria</taxon>
        <taxon>Pseudomonadati</taxon>
        <taxon>Pseudomonadota</taxon>
        <taxon>Alphaproteobacteria</taxon>
        <taxon>Rickettsiales</taxon>
        <taxon>Rickettsiaceae</taxon>
        <taxon>Rickettsieae</taxon>
        <taxon>Rickettsia</taxon>
        <taxon>spotted fever group</taxon>
    </lineage>
</organism>
<dbReference type="GeneID" id="79938046"/>
<evidence type="ECO:0000313" key="2">
    <source>
        <dbReference type="Proteomes" id="UP000006832"/>
    </source>
</evidence>
<accession>A0A0H3AXK2</accession>
<protein>
    <submittedName>
        <fullName evidence="1">Uncharacterized protein</fullName>
    </submittedName>
</protein>
<dbReference type="KEGG" id="rri:A1G_02010"/>
<name>A0A0H3AXK2_RICRS</name>